<dbReference type="Proteomes" id="UP000780801">
    <property type="component" value="Unassembled WGS sequence"/>
</dbReference>
<protein>
    <recommendedName>
        <fullName evidence="6">G-protein coupled receptors family 3 profile domain-containing protein</fullName>
    </recommendedName>
</protein>
<evidence type="ECO:0000313" key="7">
    <source>
        <dbReference type="EMBL" id="KAF9578806.1"/>
    </source>
</evidence>
<evidence type="ECO:0000259" key="6">
    <source>
        <dbReference type="Pfam" id="PF00003"/>
    </source>
</evidence>
<keyword evidence="3 5" id="KW-1133">Transmembrane helix</keyword>
<comment type="caution">
    <text evidence="7">The sequence shown here is derived from an EMBL/GenBank/DDBJ whole genome shotgun (WGS) entry which is preliminary data.</text>
</comment>
<organism evidence="7 8">
    <name type="scientific">Lunasporangiospora selenospora</name>
    <dbReference type="NCBI Taxonomy" id="979761"/>
    <lineage>
        <taxon>Eukaryota</taxon>
        <taxon>Fungi</taxon>
        <taxon>Fungi incertae sedis</taxon>
        <taxon>Mucoromycota</taxon>
        <taxon>Mortierellomycotina</taxon>
        <taxon>Mortierellomycetes</taxon>
        <taxon>Mortierellales</taxon>
        <taxon>Mortierellaceae</taxon>
        <taxon>Lunasporangiospora</taxon>
    </lineage>
</organism>
<evidence type="ECO:0000256" key="4">
    <source>
        <dbReference type="ARBA" id="ARBA00023136"/>
    </source>
</evidence>
<sequence>MGLDIPTPFACIARPLALNVGFILVVGNIVAKNFRVYRIFHNIYVTKRVIKDAQLLKIVGTVLLGNM</sequence>
<name>A0A9P6FPG3_9FUNG</name>
<feature type="transmembrane region" description="Helical" evidence="5">
    <location>
        <begin position="12"/>
        <end position="31"/>
    </location>
</feature>
<accession>A0A9P6FPG3</accession>
<gene>
    <name evidence="7" type="ORF">BGW38_005224</name>
</gene>
<evidence type="ECO:0000256" key="5">
    <source>
        <dbReference type="SAM" id="Phobius"/>
    </source>
</evidence>
<evidence type="ECO:0000256" key="2">
    <source>
        <dbReference type="ARBA" id="ARBA00022692"/>
    </source>
</evidence>
<dbReference type="AlphaFoldDB" id="A0A9P6FPG3"/>
<keyword evidence="2 5" id="KW-0812">Transmembrane</keyword>
<evidence type="ECO:0000256" key="1">
    <source>
        <dbReference type="ARBA" id="ARBA00004141"/>
    </source>
</evidence>
<dbReference type="EMBL" id="JAABOA010003305">
    <property type="protein sequence ID" value="KAF9578806.1"/>
    <property type="molecule type" value="Genomic_DNA"/>
</dbReference>
<dbReference type="OrthoDB" id="5984008at2759"/>
<dbReference type="InterPro" id="IPR017978">
    <property type="entry name" value="GPCR_3_C"/>
</dbReference>
<reference evidence="7" key="1">
    <citation type="journal article" date="2020" name="Fungal Divers.">
        <title>Resolving the Mortierellaceae phylogeny through synthesis of multi-gene phylogenetics and phylogenomics.</title>
        <authorList>
            <person name="Vandepol N."/>
            <person name="Liber J."/>
            <person name="Desiro A."/>
            <person name="Na H."/>
            <person name="Kennedy M."/>
            <person name="Barry K."/>
            <person name="Grigoriev I.V."/>
            <person name="Miller A.N."/>
            <person name="O'Donnell K."/>
            <person name="Stajich J.E."/>
            <person name="Bonito G."/>
        </authorList>
    </citation>
    <scope>NUCLEOTIDE SEQUENCE</scope>
    <source>
        <strain evidence="7">KOD1015</strain>
    </source>
</reference>
<dbReference type="GO" id="GO:0016020">
    <property type="term" value="C:membrane"/>
    <property type="evidence" value="ECO:0007669"/>
    <property type="project" value="UniProtKB-SubCell"/>
</dbReference>
<comment type="subcellular location">
    <subcellularLocation>
        <location evidence="1">Membrane</location>
        <topology evidence="1">Multi-pass membrane protein</topology>
    </subcellularLocation>
</comment>
<keyword evidence="4 5" id="KW-0472">Membrane</keyword>
<evidence type="ECO:0000313" key="8">
    <source>
        <dbReference type="Proteomes" id="UP000780801"/>
    </source>
</evidence>
<proteinExistence type="predicted"/>
<dbReference type="Pfam" id="PF00003">
    <property type="entry name" value="7tm_3"/>
    <property type="match status" value="1"/>
</dbReference>
<evidence type="ECO:0000256" key="3">
    <source>
        <dbReference type="ARBA" id="ARBA00022989"/>
    </source>
</evidence>
<keyword evidence="8" id="KW-1185">Reference proteome</keyword>
<feature type="domain" description="G-protein coupled receptors family 3 profile" evidence="6">
    <location>
        <begin position="6"/>
        <end position="64"/>
    </location>
</feature>
<dbReference type="GO" id="GO:0004930">
    <property type="term" value="F:G protein-coupled receptor activity"/>
    <property type="evidence" value="ECO:0007669"/>
    <property type="project" value="InterPro"/>
</dbReference>
<feature type="non-terminal residue" evidence="7">
    <location>
        <position position="67"/>
    </location>
</feature>